<evidence type="ECO:0000313" key="1">
    <source>
        <dbReference type="EMBL" id="CAD8187284.1"/>
    </source>
</evidence>
<dbReference type="Proteomes" id="UP000683925">
    <property type="component" value="Unassembled WGS sequence"/>
</dbReference>
<evidence type="ECO:0000313" key="2">
    <source>
        <dbReference type="Proteomes" id="UP000683925"/>
    </source>
</evidence>
<protein>
    <submittedName>
        <fullName evidence="1">Uncharacterized protein</fullName>
    </submittedName>
</protein>
<proteinExistence type="predicted"/>
<dbReference type="EMBL" id="CAJJDP010000089">
    <property type="protein sequence ID" value="CAD8187284.1"/>
    <property type="molecule type" value="Genomic_DNA"/>
</dbReference>
<keyword evidence="2" id="KW-1185">Reference proteome</keyword>
<comment type="caution">
    <text evidence="1">The sequence shown here is derived from an EMBL/GenBank/DDBJ whole genome shotgun (WGS) entry which is preliminary data.</text>
</comment>
<organism evidence="1 2">
    <name type="scientific">Paramecium octaurelia</name>
    <dbReference type="NCBI Taxonomy" id="43137"/>
    <lineage>
        <taxon>Eukaryota</taxon>
        <taxon>Sar</taxon>
        <taxon>Alveolata</taxon>
        <taxon>Ciliophora</taxon>
        <taxon>Intramacronucleata</taxon>
        <taxon>Oligohymenophorea</taxon>
        <taxon>Peniculida</taxon>
        <taxon>Parameciidae</taxon>
        <taxon>Paramecium</taxon>
    </lineage>
</organism>
<sequence length="72" mass="8540">MVMLMKWNAIHQNNKTVCGIKKYVNKDNVIMLQFILLIKIVRDMGIVWGNQMEDVDSHLIQVRKYCRNSFVN</sequence>
<accession>A0A8S1WB49</accession>
<dbReference type="AlphaFoldDB" id="A0A8S1WB49"/>
<name>A0A8S1WB49_PAROT</name>
<reference evidence="1" key="1">
    <citation type="submission" date="2021-01" db="EMBL/GenBank/DDBJ databases">
        <authorList>
            <consortium name="Genoscope - CEA"/>
            <person name="William W."/>
        </authorList>
    </citation>
    <scope>NUCLEOTIDE SEQUENCE</scope>
</reference>
<gene>
    <name evidence="1" type="ORF">POCTA_138.1.T0900006</name>
</gene>